<sequence length="72" mass="7820">MQGEMKLIRSVLLSANIDLSHQFQKPQAVRAFSATPFSVPREPYPLKNDTSPAPVPVPAPAPAPSINYFVGM</sequence>
<gene>
    <name evidence="1" type="ORF">OLEA9_A090855</name>
</gene>
<name>A0A8S0UFF2_OLEEU</name>
<accession>A0A8S0UFF2</accession>
<evidence type="ECO:0000313" key="2">
    <source>
        <dbReference type="Proteomes" id="UP000594638"/>
    </source>
</evidence>
<reference evidence="1 2" key="1">
    <citation type="submission" date="2019-12" db="EMBL/GenBank/DDBJ databases">
        <authorList>
            <person name="Alioto T."/>
            <person name="Alioto T."/>
            <person name="Gomez Garrido J."/>
        </authorList>
    </citation>
    <scope>NUCLEOTIDE SEQUENCE [LARGE SCALE GENOMIC DNA]</scope>
</reference>
<protein>
    <submittedName>
        <fullName evidence="1">Uncharacterized protein</fullName>
    </submittedName>
</protein>
<dbReference type="Gramene" id="OE9A090855T2">
    <property type="protein sequence ID" value="OE9A090855C2"/>
    <property type="gene ID" value="OE9A090855"/>
</dbReference>
<dbReference type="AlphaFoldDB" id="A0A8S0UFF2"/>
<organism evidence="1 2">
    <name type="scientific">Olea europaea subsp. europaea</name>
    <dbReference type="NCBI Taxonomy" id="158383"/>
    <lineage>
        <taxon>Eukaryota</taxon>
        <taxon>Viridiplantae</taxon>
        <taxon>Streptophyta</taxon>
        <taxon>Embryophyta</taxon>
        <taxon>Tracheophyta</taxon>
        <taxon>Spermatophyta</taxon>
        <taxon>Magnoliopsida</taxon>
        <taxon>eudicotyledons</taxon>
        <taxon>Gunneridae</taxon>
        <taxon>Pentapetalae</taxon>
        <taxon>asterids</taxon>
        <taxon>lamiids</taxon>
        <taxon>Lamiales</taxon>
        <taxon>Oleaceae</taxon>
        <taxon>Oleeae</taxon>
        <taxon>Olea</taxon>
    </lineage>
</organism>
<keyword evidence="2" id="KW-1185">Reference proteome</keyword>
<evidence type="ECO:0000313" key="1">
    <source>
        <dbReference type="EMBL" id="CAA3015299.1"/>
    </source>
</evidence>
<dbReference type="EMBL" id="CACTIH010007541">
    <property type="protein sequence ID" value="CAA3015299.1"/>
    <property type="molecule type" value="Genomic_DNA"/>
</dbReference>
<proteinExistence type="predicted"/>
<comment type="caution">
    <text evidence="1">The sequence shown here is derived from an EMBL/GenBank/DDBJ whole genome shotgun (WGS) entry which is preliminary data.</text>
</comment>
<dbReference type="Proteomes" id="UP000594638">
    <property type="component" value="Unassembled WGS sequence"/>
</dbReference>